<feature type="transmembrane region" description="Helical" evidence="17">
    <location>
        <begin position="70"/>
        <end position="92"/>
    </location>
</feature>
<dbReference type="OrthoDB" id="1898221at2759"/>
<keyword evidence="5 17" id="KW-1133">Transmembrane helix</keyword>
<proteinExistence type="inferred from homology"/>
<evidence type="ECO:0000256" key="1">
    <source>
        <dbReference type="ARBA" id="ARBA00000923"/>
    </source>
</evidence>
<comment type="catalytic activity">
    <reaction evidence="14">
        <text>13-(9Z-octadecenoyloxy)-octadecanoate + H2O = 13-hydroxy-octadecanoate + (9Z)-octadecenoate + H(+)</text>
        <dbReference type="Rhea" id="RHEA:52064"/>
        <dbReference type="ChEBI" id="CHEBI:15377"/>
        <dbReference type="ChEBI" id="CHEBI:15378"/>
        <dbReference type="ChEBI" id="CHEBI:30823"/>
        <dbReference type="ChEBI" id="CHEBI:136303"/>
        <dbReference type="ChEBI" id="CHEBI:136304"/>
    </reaction>
    <physiologicalReaction direction="left-to-right" evidence="14">
        <dbReference type="Rhea" id="RHEA:52065"/>
    </physiologicalReaction>
</comment>
<evidence type="ECO:0000256" key="3">
    <source>
        <dbReference type="ARBA" id="ARBA00009300"/>
    </source>
</evidence>
<evidence type="ECO:0000256" key="6">
    <source>
        <dbReference type="ARBA" id="ARBA00023136"/>
    </source>
</evidence>
<comment type="catalytic activity">
    <reaction evidence="8">
        <text>13-octadecanoyloxy-octadecanoate + H2O = 13-hydroxy-octadecanoate + octadecanoate + H(+)</text>
        <dbReference type="Rhea" id="RHEA:52084"/>
        <dbReference type="ChEBI" id="CHEBI:15377"/>
        <dbReference type="ChEBI" id="CHEBI:15378"/>
        <dbReference type="ChEBI" id="CHEBI:25629"/>
        <dbReference type="ChEBI" id="CHEBI:136304"/>
        <dbReference type="ChEBI" id="CHEBI:136335"/>
    </reaction>
    <physiologicalReaction direction="left-to-right" evidence="8">
        <dbReference type="Rhea" id="RHEA:52085"/>
    </physiologicalReaction>
</comment>
<evidence type="ECO:0000256" key="7">
    <source>
        <dbReference type="ARBA" id="ARBA00047368"/>
    </source>
</evidence>
<comment type="catalytic activity">
    <reaction evidence="11">
        <text>12-(9Z-octadecenoyloxy)-octadecanoate + H2O = 12-hydroxyoctadecanoate + (9Z)-octadecenoate + H(+)</text>
        <dbReference type="Rhea" id="RHEA:52060"/>
        <dbReference type="ChEBI" id="CHEBI:15377"/>
        <dbReference type="ChEBI" id="CHEBI:15378"/>
        <dbReference type="ChEBI" id="CHEBI:30823"/>
        <dbReference type="ChEBI" id="CHEBI:84201"/>
        <dbReference type="ChEBI" id="CHEBI:136302"/>
    </reaction>
    <physiologicalReaction direction="left-to-right" evidence="11">
        <dbReference type="Rhea" id="RHEA:52061"/>
    </physiologicalReaction>
</comment>
<sequence length="267" mass="30925">MGTATVVCGKLGSSVVDNRTPASLEMSALPILLHMVACLWYMVFWNHYLAERAIPEEEWDPQYKNIHDMGYRYLTNWNLFMQTIFFVGCLLHDIMKMLNGPNWLKLGSKFQNLLSLHFSSVLLPTSIFVCVAFWLMYAYDREIVYPKIVDTYVPYWLNHGMHTVILPLILGELFTTRHKFPSILASLSLFMAFVICYGIVFLETYVEKGRWVYPLFGMHSVPVALGIMLALIVKQVIFLFVGIAIQNIYWGKEETKRYRKPAVKKSN</sequence>
<dbReference type="InterPro" id="IPR006838">
    <property type="entry name" value="ADTRP_AIG1"/>
</dbReference>
<comment type="catalytic activity">
    <reaction evidence="16">
        <text>12-(9Z-hexadecenoyloxy)-octadecanoate + H2O = 12-hydroxyoctadecanoate + (9Z)-hexadecenoate + H(+)</text>
        <dbReference type="Rhea" id="RHEA:52072"/>
        <dbReference type="ChEBI" id="CHEBI:15377"/>
        <dbReference type="ChEBI" id="CHEBI:15378"/>
        <dbReference type="ChEBI" id="CHEBI:32372"/>
        <dbReference type="ChEBI" id="CHEBI:84201"/>
        <dbReference type="ChEBI" id="CHEBI:136312"/>
    </reaction>
    <physiologicalReaction direction="left-to-right" evidence="16">
        <dbReference type="Rhea" id="RHEA:52073"/>
    </physiologicalReaction>
</comment>
<protein>
    <submittedName>
        <fullName evidence="18">FAR-17a/AIG1-like protein</fullName>
    </submittedName>
</protein>
<gene>
    <name evidence="18" type="ORF">CINCED_3A017152</name>
</gene>
<evidence type="ECO:0000256" key="2">
    <source>
        <dbReference type="ARBA" id="ARBA00004127"/>
    </source>
</evidence>
<feature type="transmembrane region" description="Helical" evidence="17">
    <location>
        <begin position="113"/>
        <end position="136"/>
    </location>
</feature>
<evidence type="ECO:0000256" key="17">
    <source>
        <dbReference type="SAM" id="Phobius"/>
    </source>
</evidence>
<dbReference type="Pfam" id="PF04750">
    <property type="entry name" value="Far-17a_AIG1"/>
    <property type="match status" value="1"/>
</dbReference>
<dbReference type="Proteomes" id="UP000325440">
    <property type="component" value="Unassembled WGS sequence"/>
</dbReference>
<evidence type="ECO:0000256" key="14">
    <source>
        <dbReference type="ARBA" id="ARBA00049296"/>
    </source>
</evidence>
<dbReference type="PANTHER" id="PTHR10989">
    <property type="entry name" value="ANDROGEN-INDUCED PROTEIN 1-RELATED"/>
    <property type="match status" value="1"/>
</dbReference>
<dbReference type="GO" id="GO:0012505">
    <property type="term" value="C:endomembrane system"/>
    <property type="evidence" value="ECO:0007669"/>
    <property type="project" value="UniProtKB-SubCell"/>
</dbReference>
<comment type="catalytic activity">
    <reaction evidence="9">
        <text>9-hexadecanoyloxy-octadecanoate + H2O = 9-hydroxy-octadecanoate + hexadecanoate + H(+)</text>
        <dbReference type="Rhea" id="RHEA:52052"/>
        <dbReference type="ChEBI" id="CHEBI:7896"/>
        <dbReference type="ChEBI" id="CHEBI:15377"/>
        <dbReference type="ChEBI" id="CHEBI:15378"/>
        <dbReference type="ChEBI" id="CHEBI:83670"/>
        <dbReference type="ChEBI" id="CHEBI:136286"/>
    </reaction>
    <physiologicalReaction direction="left-to-right" evidence="9">
        <dbReference type="Rhea" id="RHEA:52053"/>
    </physiologicalReaction>
</comment>
<evidence type="ECO:0000256" key="11">
    <source>
        <dbReference type="ARBA" id="ARBA00048701"/>
    </source>
</evidence>
<dbReference type="GO" id="GO:0016020">
    <property type="term" value="C:membrane"/>
    <property type="evidence" value="ECO:0007669"/>
    <property type="project" value="InterPro"/>
</dbReference>
<evidence type="ECO:0000256" key="10">
    <source>
        <dbReference type="ARBA" id="ARBA00048680"/>
    </source>
</evidence>
<comment type="subcellular location">
    <subcellularLocation>
        <location evidence="2">Endomembrane system</location>
        <topology evidence="2">Multi-pass membrane protein</topology>
    </subcellularLocation>
</comment>
<comment type="similarity">
    <text evidence="3">Belongs to the AIG1 family.</text>
</comment>
<comment type="catalytic activity">
    <reaction evidence="15">
        <text>13-(9Z-hexadecenoyloxy)-octadecanoate + H2O = 13-hydroxy-octadecanoate + (9Z)-hexadecenoate + H(+)</text>
        <dbReference type="Rhea" id="RHEA:52076"/>
        <dbReference type="ChEBI" id="CHEBI:15377"/>
        <dbReference type="ChEBI" id="CHEBI:15378"/>
        <dbReference type="ChEBI" id="CHEBI:32372"/>
        <dbReference type="ChEBI" id="CHEBI:136304"/>
        <dbReference type="ChEBI" id="CHEBI:136315"/>
    </reaction>
    <physiologicalReaction direction="left-to-right" evidence="15">
        <dbReference type="Rhea" id="RHEA:52077"/>
    </physiologicalReaction>
</comment>
<evidence type="ECO:0000256" key="4">
    <source>
        <dbReference type="ARBA" id="ARBA00022692"/>
    </source>
</evidence>
<evidence type="ECO:0000256" key="5">
    <source>
        <dbReference type="ARBA" id="ARBA00022989"/>
    </source>
</evidence>
<evidence type="ECO:0000256" key="12">
    <source>
        <dbReference type="ARBA" id="ARBA00048800"/>
    </source>
</evidence>
<evidence type="ECO:0000256" key="8">
    <source>
        <dbReference type="ARBA" id="ARBA00047427"/>
    </source>
</evidence>
<comment type="catalytic activity">
    <reaction evidence="13">
        <text>9-octadecanoyloxy-octadecanoate + H2O = 9-hydroxy-octadecanoate + octadecanoate + H(+)</text>
        <dbReference type="Rhea" id="RHEA:52096"/>
        <dbReference type="ChEBI" id="CHEBI:15377"/>
        <dbReference type="ChEBI" id="CHEBI:15378"/>
        <dbReference type="ChEBI" id="CHEBI:25629"/>
        <dbReference type="ChEBI" id="CHEBI:136286"/>
        <dbReference type="ChEBI" id="CHEBI:136373"/>
    </reaction>
    <physiologicalReaction direction="left-to-right" evidence="13">
        <dbReference type="Rhea" id="RHEA:52097"/>
    </physiologicalReaction>
</comment>
<dbReference type="EMBL" id="CABPRJ010002396">
    <property type="protein sequence ID" value="VVC45199.1"/>
    <property type="molecule type" value="Genomic_DNA"/>
</dbReference>
<dbReference type="AlphaFoldDB" id="A0A5E4NR18"/>
<keyword evidence="6 17" id="KW-0472">Membrane</keyword>
<evidence type="ECO:0000256" key="13">
    <source>
        <dbReference type="ARBA" id="ARBA00049221"/>
    </source>
</evidence>
<feature type="transmembrane region" description="Helical" evidence="17">
    <location>
        <begin position="28"/>
        <end position="50"/>
    </location>
</feature>
<organism evidence="18 19">
    <name type="scientific">Cinara cedri</name>
    <dbReference type="NCBI Taxonomy" id="506608"/>
    <lineage>
        <taxon>Eukaryota</taxon>
        <taxon>Metazoa</taxon>
        <taxon>Ecdysozoa</taxon>
        <taxon>Arthropoda</taxon>
        <taxon>Hexapoda</taxon>
        <taxon>Insecta</taxon>
        <taxon>Pterygota</taxon>
        <taxon>Neoptera</taxon>
        <taxon>Paraneoptera</taxon>
        <taxon>Hemiptera</taxon>
        <taxon>Sternorrhyncha</taxon>
        <taxon>Aphidomorpha</taxon>
        <taxon>Aphidoidea</taxon>
        <taxon>Aphididae</taxon>
        <taxon>Lachninae</taxon>
        <taxon>Cinara</taxon>
    </lineage>
</organism>
<reference evidence="18 19" key="1">
    <citation type="submission" date="2019-08" db="EMBL/GenBank/DDBJ databases">
        <authorList>
            <person name="Alioto T."/>
            <person name="Alioto T."/>
            <person name="Gomez Garrido J."/>
        </authorList>
    </citation>
    <scope>NUCLEOTIDE SEQUENCE [LARGE SCALE GENOMIC DNA]</scope>
</reference>
<evidence type="ECO:0000256" key="15">
    <source>
        <dbReference type="ARBA" id="ARBA00049322"/>
    </source>
</evidence>
<evidence type="ECO:0000256" key="9">
    <source>
        <dbReference type="ARBA" id="ARBA00047863"/>
    </source>
</evidence>
<feature type="transmembrane region" description="Helical" evidence="17">
    <location>
        <begin position="182"/>
        <end position="202"/>
    </location>
</feature>
<accession>A0A5E4NR18</accession>
<evidence type="ECO:0000313" key="19">
    <source>
        <dbReference type="Proteomes" id="UP000325440"/>
    </source>
</evidence>
<comment type="catalytic activity">
    <reaction evidence="1">
        <text>9-(9Z-hexadecenoyloxy)-octadecanoate + H2O = (9Z)-hexadecenoate + 9-hydroxy-octadecanoate + H(+)</text>
        <dbReference type="Rhea" id="RHEA:52068"/>
        <dbReference type="ChEBI" id="CHEBI:15377"/>
        <dbReference type="ChEBI" id="CHEBI:15378"/>
        <dbReference type="ChEBI" id="CHEBI:32372"/>
        <dbReference type="ChEBI" id="CHEBI:136286"/>
        <dbReference type="ChEBI" id="CHEBI:136309"/>
    </reaction>
    <physiologicalReaction direction="left-to-right" evidence="1">
        <dbReference type="Rhea" id="RHEA:52069"/>
    </physiologicalReaction>
</comment>
<keyword evidence="19" id="KW-1185">Reference proteome</keyword>
<name>A0A5E4NR18_9HEMI</name>
<keyword evidence="4 17" id="KW-0812">Transmembrane</keyword>
<dbReference type="PANTHER" id="PTHR10989:SF16">
    <property type="entry name" value="AT02829P-RELATED"/>
    <property type="match status" value="1"/>
</dbReference>
<comment type="catalytic activity">
    <reaction evidence="12">
        <text>9-(9Z-octadecenoyloxy)-octadecanoate + H2O = 9-hydroxy-octadecanoate + (9Z)-octadecenoate + H(+)</text>
        <dbReference type="Rhea" id="RHEA:52048"/>
        <dbReference type="ChEBI" id="CHEBI:15377"/>
        <dbReference type="ChEBI" id="CHEBI:15378"/>
        <dbReference type="ChEBI" id="CHEBI:30823"/>
        <dbReference type="ChEBI" id="CHEBI:136282"/>
        <dbReference type="ChEBI" id="CHEBI:136286"/>
    </reaction>
    <physiologicalReaction direction="left-to-right" evidence="12">
        <dbReference type="Rhea" id="RHEA:52049"/>
    </physiologicalReaction>
</comment>
<evidence type="ECO:0000256" key="16">
    <source>
        <dbReference type="ARBA" id="ARBA00049428"/>
    </source>
</evidence>
<comment type="catalytic activity">
    <reaction evidence="7">
        <text>12-hexadecanoyloxy-octadecanoate + H2O = 12-hydroxyoctadecanoate + hexadecanoate + H(+)</text>
        <dbReference type="Rhea" id="RHEA:52056"/>
        <dbReference type="ChEBI" id="CHEBI:7896"/>
        <dbReference type="ChEBI" id="CHEBI:15377"/>
        <dbReference type="ChEBI" id="CHEBI:15378"/>
        <dbReference type="ChEBI" id="CHEBI:83677"/>
        <dbReference type="ChEBI" id="CHEBI:84201"/>
    </reaction>
    <physiologicalReaction direction="left-to-right" evidence="7">
        <dbReference type="Rhea" id="RHEA:52057"/>
    </physiologicalReaction>
</comment>
<comment type="catalytic activity">
    <reaction evidence="10">
        <text>12-octadecanoyloxy-octadecanoate + H2O = 12-hydroxyoctadecanoate + octadecanoate + H(+)</text>
        <dbReference type="Rhea" id="RHEA:52080"/>
        <dbReference type="ChEBI" id="CHEBI:15377"/>
        <dbReference type="ChEBI" id="CHEBI:15378"/>
        <dbReference type="ChEBI" id="CHEBI:25629"/>
        <dbReference type="ChEBI" id="CHEBI:84201"/>
        <dbReference type="ChEBI" id="CHEBI:136330"/>
    </reaction>
    <physiologicalReaction direction="left-to-right" evidence="10">
        <dbReference type="Rhea" id="RHEA:52081"/>
    </physiologicalReaction>
</comment>
<evidence type="ECO:0000313" key="18">
    <source>
        <dbReference type="EMBL" id="VVC45199.1"/>
    </source>
</evidence>
<feature type="transmembrane region" description="Helical" evidence="17">
    <location>
        <begin position="222"/>
        <end position="250"/>
    </location>
</feature>